<keyword evidence="1" id="KW-0479">Metal-binding</keyword>
<dbReference type="Pfam" id="PF01258">
    <property type="entry name" value="zf-dskA_traR"/>
    <property type="match status" value="1"/>
</dbReference>
<dbReference type="InterPro" id="IPR000962">
    <property type="entry name" value="Znf_DskA_TraR"/>
</dbReference>
<feature type="zinc finger region" description="dksA C4-type" evidence="4">
    <location>
        <begin position="83"/>
        <end position="107"/>
    </location>
</feature>
<dbReference type="PANTHER" id="PTHR33823:SF4">
    <property type="entry name" value="GENERAL STRESS PROTEIN 16O"/>
    <property type="match status" value="1"/>
</dbReference>
<evidence type="ECO:0000259" key="5">
    <source>
        <dbReference type="Pfam" id="PF01258"/>
    </source>
</evidence>
<dbReference type="SUPFAM" id="SSF109635">
    <property type="entry name" value="DnaK suppressor protein DksA, alpha-hairpin domain"/>
    <property type="match status" value="1"/>
</dbReference>
<dbReference type="STRING" id="554343.AS194_03320"/>
<evidence type="ECO:0000313" key="7">
    <source>
        <dbReference type="Proteomes" id="UP000051202"/>
    </source>
</evidence>
<dbReference type="SUPFAM" id="SSF57716">
    <property type="entry name" value="Glucocorticoid receptor-like (DNA-binding domain)"/>
    <property type="match status" value="1"/>
</dbReference>
<dbReference type="EMBL" id="LNDJ01000129">
    <property type="protein sequence ID" value="KRU21279.1"/>
    <property type="molecule type" value="Genomic_DNA"/>
</dbReference>
<dbReference type="GO" id="GO:0008270">
    <property type="term" value="F:zinc ion binding"/>
    <property type="evidence" value="ECO:0007669"/>
    <property type="project" value="UniProtKB-KW"/>
</dbReference>
<dbReference type="InterPro" id="IPR037187">
    <property type="entry name" value="DnaK_N"/>
</dbReference>
<evidence type="ECO:0000313" key="6">
    <source>
        <dbReference type="EMBL" id="KRU21279.1"/>
    </source>
</evidence>
<proteinExistence type="predicted"/>
<feature type="domain" description="Zinc finger DksA/TraR C4-type" evidence="5">
    <location>
        <begin position="78"/>
        <end position="106"/>
    </location>
</feature>
<evidence type="ECO:0000256" key="3">
    <source>
        <dbReference type="ARBA" id="ARBA00022833"/>
    </source>
</evidence>
<evidence type="ECO:0000256" key="4">
    <source>
        <dbReference type="PROSITE-ProRule" id="PRU00510"/>
    </source>
</evidence>
<keyword evidence="2" id="KW-0863">Zinc-finger</keyword>
<comment type="caution">
    <text evidence="6">The sequence shown here is derived from an EMBL/GenBank/DDBJ whole genome shotgun (WGS) entry which is preliminary data.</text>
</comment>
<name>A0A0T6DMT8_9GAMM</name>
<organism evidence="6 7">
    <name type="scientific">Psychrobacter piscatorii</name>
    <dbReference type="NCBI Taxonomy" id="554343"/>
    <lineage>
        <taxon>Bacteria</taxon>
        <taxon>Pseudomonadati</taxon>
        <taxon>Pseudomonadota</taxon>
        <taxon>Gammaproteobacteria</taxon>
        <taxon>Moraxellales</taxon>
        <taxon>Moraxellaceae</taxon>
        <taxon>Psychrobacter</taxon>
    </lineage>
</organism>
<dbReference type="AlphaFoldDB" id="A0A0T6DMT8"/>
<gene>
    <name evidence="6" type="ORF">AS194_03320</name>
</gene>
<dbReference type="Proteomes" id="UP000051202">
    <property type="component" value="Unassembled WGS sequence"/>
</dbReference>
<keyword evidence="7" id="KW-1185">Reference proteome</keyword>
<reference evidence="6 7" key="1">
    <citation type="submission" date="2015-11" db="EMBL/GenBank/DDBJ databases">
        <title>Permanent draft genome of Psychrobacter piscatorii LQ58.</title>
        <authorList>
            <person name="Zhou M."/>
            <person name="Dong B."/>
            <person name="Liu Q."/>
        </authorList>
    </citation>
    <scope>NUCLEOTIDE SEQUENCE [LARGE SCALE GENOMIC DNA]</scope>
    <source>
        <strain evidence="6 7">LQ58</strain>
    </source>
</reference>
<dbReference type="PROSITE" id="PS51128">
    <property type="entry name" value="ZF_DKSA_2"/>
    <property type="match status" value="1"/>
</dbReference>
<sequence>MSIDLDTAKQNLLKLKDEYESRIDKIEDHIQNPQDDLNEHWEDQAISYRQNDMRKNLMSEARQSLIYVENALSRIENGTYGECEVCGEPIEEQRLEALPYATLCMEHAE</sequence>
<accession>A0A0T6DMT8</accession>
<evidence type="ECO:0000256" key="2">
    <source>
        <dbReference type="ARBA" id="ARBA00022771"/>
    </source>
</evidence>
<evidence type="ECO:0000256" key="1">
    <source>
        <dbReference type="ARBA" id="ARBA00022723"/>
    </source>
</evidence>
<keyword evidence="3" id="KW-0862">Zinc</keyword>
<dbReference type="Gene3D" id="1.20.120.910">
    <property type="entry name" value="DksA, coiled-coil domain"/>
    <property type="match status" value="1"/>
</dbReference>
<dbReference type="PANTHER" id="PTHR33823">
    <property type="entry name" value="RNA POLYMERASE-BINDING TRANSCRIPTION FACTOR DKSA-RELATED"/>
    <property type="match status" value="1"/>
</dbReference>
<dbReference type="RefSeq" id="WP_058025902.1">
    <property type="nucleotide sequence ID" value="NZ_LNDJ01000129.1"/>
</dbReference>
<protein>
    <submittedName>
        <fullName evidence="6">Conjugal transfer protein TraR</fullName>
    </submittedName>
</protein>